<comment type="function">
    <text evidence="16">Required for the establishment of the posterior-most head and the anterior-most tail segments of the embryo. Probably function as a transcriptional regulator. Could repress the transcription of the tsh gene.</text>
</comment>
<evidence type="ECO:0000256" key="10">
    <source>
        <dbReference type="ARBA" id="ARBA00023015"/>
    </source>
</evidence>
<keyword evidence="4" id="KW-1017">Isopeptide bond</keyword>
<dbReference type="Pfam" id="PF00096">
    <property type="entry name" value="zf-C2H2"/>
    <property type="match status" value="3"/>
</dbReference>
<accession>A0A3B3I6V9</accession>
<dbReference type="Proteomes" id="UP000001038">
    <property type="component" value="Chromosome 11"/>
</dbReference>
<feature type="domain" description="C2H2-type" evidence="22">
    <location>
        <begin position="374"/>
        <end position="401"/>
    </location>
</feature>
<dbReference type="GO" id="GO:0000122">
    <property type="term" value="P:negative regulation of transcription by RNA polymerase II"/>
    <property type="evidence" value="ECO:0007669"/>
    <property type="project" value="UniProtKB-ARBA"/>
</dbReference>
<evidence type="ECO:0000256" key="15">
    <source>
        <dbReference type="ARBA" id="ARBA00053244"/>
    </source>
</evidence>
<feature type="region of interest" description="Disordered" evidence="21">
    <location>
        <begin position="1"/>
        <end position="56"/>
    </location>
</feature>
<dbReference type="PANTHER" id="PTHR23233">
    <property type="entry name" value="SAL-LIKE PROTEIN"/>
    <property type="match status" value="1"/>
</dbReference>
<keyword evidence="11" id="KW-0238">DNA-binding</keyword>
<dbReference type="SMART" id="SM00355">
    <property type="entry name" value="ZnF_C2H2"/>
    <property type="match status" value="6"/>
</dbReference>
<feature type="compositionally biased region" description="Low complexity" evidence="21">
    <location>
        <begin position="188"/>
        <end position="244"/>
    </location>
</feature>
<dbReference type="GO" id="GO:0005654">
    <property type="term" value="C:nucleoplasm"/>
    <property type="evidence" value="ECO:0007669"/>
    <property type="project" value="UniProtKB-ARBA"/>
</dbReference>
<dbReference type="GO" id="GO:0035295">
    <property type="term" value="P:tube development"/>
    <property type="evidence" value="ECO:0007669"/>
    <property type="project" value="UniProtKB-ARBA"/>
</dbReference>
<evidence type="ECO:0000256" key="6">
    <source>
        <dbReference type="ARBA" id="ARBA00022737"/>
    </source>
</evidence>
<dbReference type="GeneTree" id="ENSGT00940000159356"/>
<comment type="subcellular location">
    <subcellularLocation>
        <location evidence="1">Nucleus</location>
    </subcellularLocation>
</comment>
<evidence type="ECO:0000256" key="7">
    <source>
        <dbReference type="ARBA" id="ARBA00022771"/>
    </source>
</evidence>
<dbReference type="FunFam" id="3.30.160.60:FF:000215">
    <property type="entry name" value="Spalt-like transcription factor 3"/>
    <property type="match status" value="1"/>
</dbReference>
<dbReference type="Gene3D" id="3.30.160.60">
    <property type="entry name" value="Classic Zinc Finger"/>
    <property type="match status" value="6"/>
</dbReference>
<protein>
    <recommendedName>
        <fullName evidence="19">Homeotic protein spalt-major</fullName>
    </recommendedName>
    <alternativeName>
        <fullName evidence="18">Sal-like protein 1</fullName>
    </alternativeName>
</protein>
<reference evidence="23" key="3">
    <citation type="submission" date="2025-09" db="UniProtKB">
        <authorList>
            <consortium name="Ensembl"/>
        </authorList>
    </citation>
    <scope>IDENTIFICATION</scope>
    <source>
        <strain evidence="23">Hd-rR</strain>
    </source>
</reference>
<keyword evidence="7 20" id="KW-0863">Zinc-finger</keyword>
<evidence type="ECO:0000256" key="9">
    <source>
        <dbReference type="ARBA" id="ARBA00022843"/>
    </source>
</evidence>
<keyword evidence="10" id="KW-0805">Transcription regulation</keyword>
<evidence type="ECO:0000256" key="21">
    <source>
        <dbReference type="SAM" id="MobiDB-lite"/>
    </source>
</evidence>
<dbReference type="FunFam" id="3.30.160.60:FF:000025">
    <property type="entry name" value="Spalt-like transcription factor 1"/>
    <property type="match status" value="1"/>
</dbReference>
<feature type="domain" description="C2H2-type" evidence="22">
    <location>
        <begin position="346"/>
        <end position="373"/>
    </location>
</feature>
<evidence type="ECO:0000256" key="1">
    <source>
        <dbReference type="ARBA" id="ARBA00004123"/>
    </source>
</evidence>
<feature type="domain" description="C2H2-type" evidence="22">
    <location>
        <begin position="291"/>
        <end position="318"/>
    </location>
</feature>
<proteinExistence type="inferred from homology"/>
<dbReference type="GO" id="GO:0000792">
    <property type="term" value="C:heterochromatin"/>
    <property type="evidence" value="ECO:0007669"/>
    <property type="project" value="UniProtKB-ARBA"/>
</dbReference>
<comment type="subunit">
    <text evidence="17">May associate with NuRD histone deacetylase complex (HDAC). Interacts with components of HDAC complex including HDAC1, HDAC2, RBBP4, RBPP7, MTA1 and MTA2. Interacts with CCNQ. Interacts with NSD2 (via PHD-type zinc fingers 1, 2 and 3).</text>
</comment>
<dbReference type="GO" id="GO:0045944">
    <property type="term" value="P:positive regulation of transcription by RNA polymerase II"/>
    <property type="evidence" value="ECO:0007669"/>
    <property type="project" value="UniProtKB-ARBA"/>
</dbReference>
<evidence type="ECO:0000256" key="14">
    <source>
        <dbReference type="ARBA" id="ARBA00038474"/>
    </source>
</evidence>
<evidence type="ECO:0000256" key="16">
    <source>
        <dbReference type="ARBA" id="ARBA00056983"/>
    </source>
</evidence>
<feature type="region of interest" description="Disordered" evidence="21">
    <location>
        <begin position="186"/>
        <end position="244"/>
    </location>
</feature>
<dbReference type="InterPro" id="IPR013087">
    <property type="entry name" value="Znf_C2H2_type"/>
</dbReference>
<comment type="function">
    <text evidence="15">Transcriptional repressor involved in organogenesis. Plays an essential role in ureteric bud invasion during kidney development.</text>
</comment>
<dbReference type="PROSITE" id="PS00028">
    <property type="entry name" value="ZINC_FINGER_C2H2_1"/>
    <property type="match status" value="5"/>
</dbReference>
<dbReference type="FunFam" id="3.30.160.60:FF:000130">
    <property type="entry name" value="Spalt-like transcription factor 4"/>
    <property type="match status" value="1"/>
</dbReference>
<dbReference type="InterPro" id="IPR051565">
    <property type="entry name" value="Sal_C2H2-zinc-finger"/>
</dbReference>
<evidence type="ECO:0000256" key="19">
    <source>
        <dbReference type="ARBA" id="ARBA00071947"/>
    </source>
</evidence>
<feature type="compositionally biased region" description="Low complexity" evidence="21">
    <location>
        <begin position="25"/>
        <end position="36"/>
    </location>
</feature>
<keyword evidence="13" id="KW-0539">Nucleus</keyword>
<keyword evidence="3" id="KW-0678">Repressor</keyword>
<evidence type="ECO:0000256" key="18">
    <source>
        <dbReference type="ARBA" id="ARBA00069282"/>
    </source>
</evidence>
<evidence type="ECO:0000256" key="3">
    <source>
        <dbReference type="ARBA" id="ARBA00022491"/>
    </source>
</evidence>
<reference evidence="23 24" key="1">
    <citation type="journal article" date="2007" name="Nature">
        <title>The medaka draft genome and insights into vertebrate genome evolution.</title>
        <authorList>
            <person name="Kasahara M."/>
            <person name="Naruse K."/>
            <person name="Sasaki S."/>
            <person name="Nakatani Y."/>
            <person name="Qu W."/>
            <person name="Ahsan B."/>
            <person name="Yamada T."/>
            <person name="Nagayasu Y."/>
            <person name="Doi K."/>
            <person name="Kasai Y."/>
            <person name="Jindo T."/>
            <person name="Kobayashi D."/>
            <person name="Shimada A."/>
            <person name="Toyoda A."/>
            <person name="Kuroki Y."/>
            <person name="Fujiyama A."/>
            <person name="Sasaki T."/>
            <person name="Shimizu A."/>
            <person name="Asakawa S."/>
            <person name="Shimizu N."/>
            <person name="Hashimoto S."/>
            <person name="Yang J."/>
            <person name="Lee Y."/>
            <person name="Matsushima K."/>
            <person name="Sugano S."/>
            <person name="Sakaizumi M."/>
            <person name="Narita T."/>
            <person name="Ohishi K."/>
            <person name="Haga S."/>
            <person name="Ohta F."/>
            <person name="Nomoto H."/>
            <person name="Nogata K."/>
            <person name="Morishita T."/>
            <person name="Endo T."/>
            <person name="Shin-I T."/>
            <person name="Takeda H."/>
            <person name="Morishita S."/>
            <person name="Kohara Y."/>
        </authorList>
    </citation>
    <scope>NUCLEOTIDE SEQUENCE [LARGE SCALE GENOMIC DNA]</scope>
    <source>
        <strain evidence="23 24">Hd-rR</strain>
    </source>
</reference>
<sequence>MLNENDSLDNSEAGKEWEEVMELDPCPQDSYTSSSSPLPPESAPSPQSSSDYSMPGTNVTLEILQSTRVAVAQFSQGFGSSGLGGKPASAPLPLILQQLLALQQQQVQQLQLIQHICSQVAVMNRQPTQAALSPASRSLPVAPSPFPSLAIIPPPILPLSGTMPSSINGQAAVSLSQVLPPQTLCEQSSFTESGTSESSAPSVLPQPASPSRSSSQTPASCSPPSLTQSGLPSSSSNLPFLPQSPRSATFPNPLSCMAATASALDPLASLMKLRKGKLLVDAKPEEPFFKHKCRFCAKVFGSDSALQIHLRSHTGERPFKCNICGNRFSTKGNLKVHFQRHKDKYPHCTLCQCVLSCQSALRMHYRTHTGERPFRCRVCGRAFTTRGNLKTHVDVHRERKQHNCSVCGKNFSSASALQIHERTHTGEKPFVCSVCARAFTTKGNLKVGGGHTVL</sequence>
<dbReference type="PANTHER" id="PTHR23233:SF46">
    <property type="entry name" value="SAL-LIKE PROTEIN 3"/>
    <property type="match status" value="1"/>
</dbReference>
<feature type="domain" description="C2H2-type" evidence="22">
    <location>
        <begin position="319"/>
        <end position="346"/>
    </location>
</feature>
<dbReference type="GO" id="GO:0003677">
    <property type="term" value="F:DNA binding"/>
    <property type="evidence" value="ECO:0007669"/>
    <property type="project" value="UniProtKB-KW"/>
</dbReference>
<keyword evidence="24" id="KW-1185">Reference proteome</keyword>
<keyword evidence="8" id="KW-0862">Zinc</keyword>
<dbReference type="InterPro" id="IPR036236">
    <property type="entry name" value="Znf_C2H2_sf"/>
</dbReference>
<dbReference type="GO" id="GO:0007507">
    <property type="term" value="P:heart development"/>
    <property type="evidence" value="ECO:0007669"/>
    <property type="project" value="UniProtKB-ARBA"/>
</dbReference>
<keyword evidence="6" id="KW-0677">Repeat</keyword>
<evidence type="ECO:0000256" key="17">
    <source>
        <dbReference type="ARBA" id="ARBA00062861"/>
    </source>
</evidence>
<dbReference type="InParanoid" id="A0A3B3I6V9"/>
<evidence type="ECO:0000313" key="23">
    <source>
        <dbReference type="Ensembl" id="ENSORLP00000039861.1"/>
    </source>
</evidence>
<dbReference type="Bgee" id="ENSORLG00000024765">
    <property type="expression patterns" value="Expressed in brain and 5 other cell types or tissues"/>
</dbReference>
<evidence type="ECO:0000256" key="4">
    <source>
        <dbReference type="ARBA" id="ARBA00022499"/>
    </source>
</evidence>
<organism evidence="23 24">
    <name type="scientific">Oryzias latipes</name>
    <name type="common">Japanese rice fish</name>
    <name type="synonym">Japanese killifish</name>
    <dbReference type="NCBI Taxonomy" id="8090"/>
    <lineage>
        <taxon>Eukaryota</taxon>
        <taxon>Metazoa</taxon>
        <taxon>Chordata</taxon>
        <taxon>Craniata</taxon>
        <taxon>Vertebrata</taxon>
        <taxon>Euteleostomi</taxon>
        <taxon>Actinopterygii</taxon>
        <taxon>Neopterygii</taxon>
        <taxon>Teleostei</taxon>
        <taxon>Neoteleostei</taxon>
        <taxon>Acanthomorphata</taxon>
        <taxon>Ovalentaria</taxon>
        <taxon>Atherinomorphae</taxon>
        <taxon>Beloniformes</taxon>
        <taxon>Adrianichthyidae</taxon>
        <taxon>Oryziinae</taxon>
        <taxon>Oryzias</taxon>
    </lineage>
</organism>
<evidence type="ECO:0000256" key="12">
    <source>
        <dbReference type="ARBA" id="ARBA00023163"/>
    </source>
</evidence>
<dbReference type="Ensembl" id="ENSORLT00000038207.1">
    <property type="protein sequence ID" value="ENSORLP00000039861.1"/>
    <property type="gene ID" value="ENSORLG00000024765.1"/>
</dbReference>
<dbReference type="SUPFAM" id="SSF57667">
    <property type="entry name" value="beta-beta-alpha zinc fingers"/>
    <property type="match status" value="3"/>
</dbReference>
<evidence type="ECO:0000256" key="20">
    <source>
        <dbReference type="PROSITE-ProRule" id="PRU00042"/>
    </source>
</evidence>
<dbReference type="FunFam" id="3.30.160.60:FF:000079">
    <property type="entry name" value="Spalt-like transcription factor 3"/>
    <property type="match status" value="1"/>
</dbReference>
<keyword evidence="9" id="KW-0832">Ubl conjugation</keyword>
<dbReference type="FunFam" id="3.30.160.60:FF:000291">
    <property type="entry name" value="Spalt-like transcription factor 4"/>
    <property type="match status" value="1"/>
</dbReference>
<feature type="domain" description="C2H2-type" evidence="22">
    <location>
        <begin position="402"/>
        <end position="429"/>
    </location>
</feature>
<evidence type="ECO:0000256" key="8">
    <source>
        <dbReference type="ARBA" id="ARBA00022833"/>
    </source>
</evidence>
<dbReference type="PROSITE" id="PS50157">
    <property type="entry name" value="ZINC_FINGER_C2H2_2"/>
    <property type="match status" value="5"/>
</dbReference>
<feature type="compositionally biased region" description="Low complexity" evidence="21">
    <location>
        <begin position="44"/>
        <end position="55"/>
    </location>
</feature>
<dbReference type="AlphaFoldDB" id="A0A3B3I6V9"/>
<keyword evidence="2" id="KW-0217">Developmental protein</keyword>
<feature type="compositionally biased region" description="Polar residues" evidence="21">
    <location>
        <begin position="1"/>
        <end position="10"/>
    </location>
</feature>
<comment type="similarity">
    <text evidence="14">Belongs to the sal C2H2-type zinc-finger protein family.</text>
</comment>
<dbReference type="GO" id="GO:0008270">
    <property type="term" value="F:zinc ion binding"/>
    <property type="evidence" value="ECO:0007669"/>
    <property type="project" value="UniProtKB-KW"/>
</dbReference>
<evidence type="ECO:0000256" key="5">
    <source>
        <dbReference type="ARBA" id="ARBA00022723"/>
    </source>
</evidence>
<evidence type="ECO:0000256" key="2">
    <source>
        <dbReference type="ARBA" id="ARBA00022473"/>
    </source>
</evidence>
<evidence type="ECO:0000313" key="24">
    <source>
        <dbReference type="Proteomes" id="UP000001038"/>
    </source>
</evidence>
<evidence type="ECO:0000256" key="13">
    <source>
        <dbReference type="ARBA" id="ARBA00023242"/>
    </source>
</evidence>
<name>A0A3B3I6V9_ORYLA</name>
<dbReference type="GO" id="GO:0003337">
    <property type="term" value="P:mesenchymal to epithelial transition involved in metanephros morphogenesis"/>
    <property type="evidence" value="ECO:0007669"/>
    <property type="project" value="UniProtKB-ARBA"/>
</dbReference>
<keyword evidence="12" id="KW-0804">Transcription</keyword>
<evidence type="ECO:0000256" key="11">
    <source>
        <dbReference type="ARBA" id="ARBA00023125"/>
    </source>
</evidence>
<dbReference type="STRING" id="8090.ENSORLP00000039861"/>
<keyword evidence="5" id="KW-0479">Metal-binding</keyword>
<reference evidence="23" key="2">
    <citation type="submission" date="2025-08" db="UniProtKB">
        <authorList>
            <consortium name="Ensembl"/>
        </authorList>
    </citation>
    <scope>IDENTIFICATION</scope>
    <source>
        <strain evidence="23">Hd-rR</strain>
    </source>
</reference>
<evidence type="ECO:0000259" key="22">
    <source>
        <dbReference type="PROSITE" id="PS50157"/>
    </source>
</evidence>